<evidence type="ECO:0000313" key="2">
    <source>
        <dbReference type="EMBL" id="MDM8274349.1"/>
    </source>
</evidence>
<keyword evidence="3" id="KW-1185">Reference proteome</keyword>
<dbReference type="RefSeq" id="WP_289544266.1">
    <property type="nucleotide sequence ID" value="NZ_JAUDDZ010000002.1"/>
</dbReference>
<dbReference type="SMART" id="SM00513">
    <property type="entry name" value="SAP"/>
    <property type="match status" value="1"/>
</dbReference>
<name>A0ABT7V8W8_9ACTN</name>
<protein>
    <submittedName>
        <fullName evidence="2">SAP domain-containing protein</fullName>
    </submittedName>
</protein>
<accession>A0ABT7V8W8</accession>
<gene>
    <name evidence="2" type="ORF">QUW28_02375</name>
</gene>
<dbReference type="Pfam" id="PF02037">
    <property type="entry name" value="SAP"/>
    <property type="match status" value="1"/>
</dbReference>
<dbReference type="InterPro" id="IPR003034">
    <property type="entry name" value="SAP_dom"/>
</dbReference>
<reference evidence="3" key="1">
    <citation type="submission" date="2023-06" db="EMBL/GenBank/DDBJ databases">
        <title>Identification and characterization of horizontal gene transfer across gut microbiota members of farm animals based on homology search.</title>
        <authorList>
            <person name="Zeman M."/>
            <person name="Kubasova T."/>
            <person name="Jahodarova E."/>
            <person name="Nykrynova M."/>
            <person name="Rychlik I."/>
        </authorList>
    </citation>
    <scope>NUCLEOTIDE SEQUENCE [LARGE SCALE GENOMIC DNA]</scope>
    <source>
        <strain evidence="3">154_Feed</strain>
    </source>
</reference>
<dbReference type="PROSITE" id="PS50800">
    <property type="entry name" value="SAP"/>
    <property type="match status" value="1"/>
</dbReference>
<dbReference type="Proteomes" id="UP001529421">
    <property type="component" value="Unassembled WGS sequence"/>
</dbReference>
<dbReference type="Gene3D" id="1.10.720.30">
    <property type="entry name" value="SAP domain"/>
    <property type="match status" value="1"/>
</dbReference>
<proteinExistence type="predicted"/>
<sequence length="371" mass="41599">MGLFDLFKKKTSAPARGGKDKVTRTKNFTIVDHTENLEAQIVPIEKRIKQMKPIAEGLYAHEILALSYAEAYHLTGDEYQGFWWWQYGVKDVTGMLKSLQTRGFITEGGTDSAVRACKVAELKEFLKTQGLKVSGKRDELVSRVLNEADPTAVQSAFPNRTYVLTDKGRRVLEANTAIVDAHKDPMIRIWDVPESDLNRPPKTNDERWGEMNASYINHAASGDFGLARNVRLDMAELLASEGRYADAIDMLCSVMAHDLSGVGNNYNHQLFLEVGTSHLFPYEKSLATIPPGIIDMVKKWQKKANMDDGQLQSLLSQGFERHKQSTPIALFTPEESLQVFNLECVGDKAGLSSIYQMAENRFFATYPAAKR</sequence>
<dbReference type="EMBL" id="JAUDDZ010000002">
    <property type="protein sequence ID" value="MDM8274349.1"/>
    <property type="molecule type" value="Genomic_DNA"/>
</dbReference>
<evidence type="ECO:0000313" key="3">
    <source>
        <dbReference type="Proteomes" id="UP001529421"/>
    </source>
</evidence>
<evidence type="ECO:0000259" key="1">
    <source>
        <dbReference type="PROSITE" id="PS50800"/>
    </source>
</evidence>
<comment type="caution">
    <text evidence="2">The sequence shown here is derived from an EMBL/GenBank/DDBJ whole genome shotgun (WGS) entry which is preliminary data.</text>
</comment>
<dbReference type="SUPFAM" id="SSF68906">
    <property type="entry name" value="SAP domain"/>
    <property type="match status" value="1"/>
</dbReference>
<organism evidence="2 3">
    <name type="scientific">Enorma phocaeensis</name>
    <dbReference type="NCBI Taxonomy" id="1871019"/>
    <lineage>
        <taxon>Bacteria</taxon>
        <taxon>Bacillati</taxon>
        <taxon>Actinomycetota</taxon>
        <taxon>Coriobacteriia</taxon>
        <taxon>Coriobacteriales</taxon>
        <taxon>Coriobacteriaceae</taxon>
        <taxon>Enorma</taxon>
    </lineage>
</organism>
<reference evidence="2 3" key="2">
    <citation type="submission" date="2023-06" db="EMBL/GenBank/DDBJ databases">
        <authorList>
            <person name="Zeman M."/>
            <person name="Kubasova T."/>
            <person name="Jahodarova E."/>
            <person name="Nykrynova M."/>
            <person name="Rychlik I."/>
        </authorList>
    </citation>
    <scope>NUCLEOTIDE SEQUENCE [LARGE SCALE GENOMIC DNA]</scope>
    <source>
        <strain evidence="2 3">154_Feed</strain>
    </source>
</reference>
<dbReference type="InterPro" id="IPR036361">
    <property type="entry name" value="SAP_dom_sf"/>
</dbReference>
<feature type="domain" description="SAP" evidence="1">
    <location>
        <begin position="114"/>
        <end position="148"/>
    </location>
</feature>